<evidence type="ECO:0000259" key="4">
    <source>
        <dbReference type="Pfam" id="PF03150"/>
    </source>
</evidence>
<evidence type="ECO:0000256" key="2">
    <source>
        <dbReference type="ARBA" id="ARBA00022729"/>
    </source>
</evidence>
<dbReference type="InterPro" id="IPR046863">
    <property type="entry name" value="MbnP-like_dom"/>
</dbReference>
<proteinExistence type="predicted"/>
<feature type="domain" description="Di-haem cytochrome c peroxidase" evidence="4">
    <location>
        <begin position="262"/>
        <end position="408"/>
    </location>
</feature>
<evidence type="ECO:0000256" key="3">
    <source>
        <dbReference type="ARBA" id="ARBA00023002"/>
    </source>
</evidence>
<dbReference type="GO" id="GO:0020037">
    <property type="term" value="F:heme binding"/>
    <property type="evidence" value="ECO:0007669"/>
    <property type="project" value="InterPro"/>
</dbReference>
<dbReference type="PANTHER" id="PTHR30600:SF10">
    <property type="entry name" value="BLL6722 PROTEIN"/>
    <property type="match status" value="1"/>
</dbReference>
<dbReference type="AlphaFoldDB" id="E7C5A5"/>
<reference evidence="6" key="1">
    <citation type="submission" date="2010-01" db="EMBL/GenBank/DDBJ databases">
        <title>Genome fragments of uncultured bacteria from the North Pacific subtropical Gyre.</title>
        <authorList>
            <person name="Pham V.D."/>
            <person name="Delong E.F."/>
        </authorList>
    </citation>
    <scope>NUCLEOTIDE SEQUENCE</scope>
</reference>
<keyword evidence="6" id="KW-0575">Peroxidase</keyword>
<dbReference type="GO" id="GO:0004130">
    <property type="term" value="F:cytochrome-c peroxidase activity"/>
    <property type="evidence" value="ECO:0007669"/>
    <property type="project" value="TreeGrafter"/>
</dbReference>
<keyword evidence="2" id="KW-0732">Signal</keyword>
<accession>E7C5A5</accession>
<evidence type="ECO:0000259" key="5">
    <source>
        <dbReference type="Pfam" id="PF20243"/>
    </source>
</evidence>
<sequence>MRHLWEGKPFATPSGAFVTRSGETIELSRLAYLLSEPRLLGRGNNASSGTWLRRNDWFAHVDASSPGGVSRLDLGDLPRRTYTVLQFHIGLDQETDEADPSQYPADHPLNPNFNNLHWTPQGGYIFLAMEGHLRKEGDTGGFAYHLGNSWNRTPVSLPLSLEFTGPVTIAIDVHLDRLFNGDKPLQIAANPSTHSRKGDEIARLLKSRLSSAFAVREIRQARPPAPADPPAPGNLIGTPYRFRLARGFPIPKLPTAPPLTNEGVTLGKRLFHDPLLSGTNKQSCSSCHQIAHALSDPRRFSEGASGSRGTRNAMPLFNLAWKDSFFWDGRAPSLRAQALQPIQNPIEMHESLPSAIAELNAANYGPLFQAAFGTAGITEERLGIALEQFLLTRTSYNSRFDQAARGKAELTDQEKRGFELFMTEYDPRRGLKGADCFHCHGGAFFTDHRFHNNGLRDDDDRGLESVTGRPTDRNRFITPSLRNIALTAPYMHDGRFQTLEAVIKHYDSGLHRSSTLDPNLAKHPPEGLGLGMENRNALVSFLKTLTDPQFLPAAKKGN</sequence>
<dbReference type="InterPro" id="IPR036909">
    <property type="entry name" value="Cyt_c-like_dom_sf"/>
</dbReference>
<comment type="subcellular location">
    <subcellularLocation>
        <location evidence="1">Cell envelope</location>
    </subcellularLocation>
</comment>
<evidence type="ECO:0000313" key="6">
    <source>
        <dbReference type="EMBL" id="ADI22629.1"/>
    </source>
</evidence>
<feature type="domain" description="Copper-binding protein MbnP-like" evidence="5">
    <location>
        <begin position="2"/>
        <end position="194"/>
    </location>
</feature>
<dbReference type="GO" id="GO:0030313">
    <property type="term" value="C:cell envelope"/>
    <property type="evidence" value="ECO:0007669"/>
    <property type="project" value="UniProtKB-SubCell"/>
</dbReference>
<name>E7C5A5_9BACT</name>
<dbReference type="Pfam" id="PF03150">
    <property type="entry name" value="CCP_MauG"/>
    <property type="match status" value="1"/>
</dbReference>
<dbReference type="Gene3D" id="1.10.760.10">
    <property type="entry name" value="Cytochrome c-like domain"/>
    <property type="match status" value="2"/>
</dbReference>
<dbReference type="EMBL" id="GU567992">
    <property type="protein sequence ID" value="ADI22629.1"/>
    <property type="molecule type" value="Genomic_DNA"/>
</dbReference>
<protein>
    <submittedName>
        <fullName evidence="6">Cytochrome c peroxidase</fullName>
    </submittedName>
</protein>
<evidence type="ECO:0000256" key="1">
    <source>
        <dbReference type="ARBA" id="ARBA00004196"/>
    </source>
</evidence>
<dbReference type="GO" id="GO:0009055">
    <property type="term" value="F:electron transfer activity"/>
    <property type="evidence" value="ECO:0007669"/>
    <property type="project" value="InterPro"/>
</dbReference>
<dbReference type="PANTHER" id="PTHR30600">
    <property type="entry name" value="CYTOCHROME C PEROXIDASE-RELATED"/>
    <property type="match status" value="1"/>
</dbReference>
<organism evidence="6">
    <name type="scientific">uncultured verrucomicrobium HF0500_18J03</name>
    <dbReference type="NCBI Taxonomy" id="723599"/>
    <lineage>
        <taxon>Bacteria</taxon>
        <taxon>Pseudomonadati</taxon>
        <taxon>Verrucomicrobiota</taxon>
        <taxon>environmental samples</taxon>
    </lineage>
</organism>
<dbReference type="InterPro" id="IPR051395">
    <property type="entry name" value="Cytochrome_c_Peroxidase/MauG"/>
</dbReference>
<dbReference type="SUPFAM" id="SSF46626">
    <property type="entry name" value="Cytochrome c"/>
    <property type="match status" value="2"/>
</dbReference>
<dbReference type="InterPro" id="IPR004852">
    <property type="entry name" value="Di-haem_cyt_c_peroxidsae"/>
</dbReference>
<dbReference type="Pfam" id="PF20243">
    <property type="entry name" value="MbnP"/>
    <property type="match status" value="1"/>
</dbReference>
<keyword evidence="3" id="KW-0560">Oxidoreductase</keyword>